<reference evidence="2" key="1">
    <citation type="submission" date="2021-02" db="EMBL/GenBank/DDBJ databases">
        <authorList>
            <person name="Nowell W R."/>
        </authorList>
    </citation>
    <scope>NUCLEOTIDE SEQUENCE</scope>
</reference>
<dbReference type="Pfam" id="PF00629">
    <property type="entry name" value="MAM"/>
    <property type="match status" value="1"/>
</dbReference>
<dbReference type="EMBL" id="CAJOBB010027108">
    <property type="protein sequence ID" value="CAF4420752.1"/>
    <property type="molecule type" value="Genomic_DNA"/>
</dbReference>
<dbReference type="InterPro" id="IPR051560">
    <property type="entry name" value="MAM_domain-containing"/>
</dbReference>
<feature type="non-terminal residue" evidence="2">
    <location>
        <position position="127"/>
    </location>
</feature>
<dbReference type="InterPro" id="IPR013320">
    <property type="entry name" value="ConA-like_dom_sf"/>
</dbReference>
<dbReference type="Gene3D" id="2.60.120.200">
    <property type="match status" value="1"/>
</dbReference>
<evidence type="ECO:0000313" key="3">
    <source>
        <dbReference type="Proteomes" id="UP000663868"/>
    </source>
</evidence>
<name>A0A820QLC4_9BILA</name>
<protein>
    <recommendedName>
        <fullName evidence="1">MAM domain-containing protein</fullName>
    </recommendedName>
</protein>
<dbReference type="CDD" id="cd06263">
    <property type="entry name" value="MAM"/>
    <property type="match status" value="1"/>
</dbReference>
<evidence type="ECO:0000259" key="1">
    <source>
        <dbReference type="PROSITE" id="PS50060"/>
    </source>
</evidence>
<sequence>DVSITRGLCPKPGDCTFESDLCGWESNYYDTEMDWIVGQGIHSFGTGPQYDHTTNTAQGKYLMIETSWPTEEGDRAQLESVVFDETNGESRCFRFWYHMYGDHIGTLNVYLFNGTYNRIWSLSGDCG</sequence>
<gene>
    <name evidence="2" type="ORF">KXQ929_LOCUS52177</name>
</gene>
<dbReference type="InterPro" id="IPR000998">
    <property type="entry name" value="MAM_dom"/>
</dbReference>
<comment type="caution">
    <text evidence="2">The sequence shown here is derived from an EMBL/GenBank/DDBJ whole genome shotgun (WGS) entry which is preliminary data.</text>
</comment>
<dbReference type="PROSITE" id="PS50060">
    <property type="entry name" value="MAM_2"/>
    <property type="match status" value="1"/>
</dbReference>
<feature type="domain" description="MAM" evidence="1">
    <location>
        <begin position="13"/>
        <end position="127"/>
    </location>
</feature>
<accession>A0A820QLC4</accession>
<evidence type="ECO:0000313" key="2">
    <source>
        <dbReference type="EMBL" id="CAF4420752.1"/>
    </source>
</evidence>
<dbReference type="GO" id="GO:0016020">
    <property type="term" value="C:membrane"/>
    <property type="evidence" value="ECO:0007669"/>
    <property type="project" value="InterPro"/>
</dbReference>
<dbReference type="SMART" id="SM00137">
    <property type="entry name" value="MAM"/>
    <property type="match status" value="1"/>
</dbReference>
<organism evidence="2 3">
    <name type="scientific">Adineta steineri</name>
    <dbReference type="NCBI Taxonomy" id="433720"/>
    <lineage>
        <taxon>Eukaryota</taxon>
        <taxon>Metazoa</taxon>
        <taxon>Spiralia</taxon>
        <taxon>Gnathifera</taxon>
        <taxon>Rotifera</taxon>
        <taxon>Eurotatoria</taxon>
        <taxon>Bdelloidea</taxon>
        <taxon>Adinetida</taxon>
        <taxon>Adinetidae</taxon>
        <taxon>Adineta</taxon>
    </lineage>
</organism>
<proteinExistence type="predicted"/>
<dbReference type="Proteomes" id="UP000663868">
    <property type="component" value="Unassembled WGS sequence"/>
</dbReference>
<dbReference type="PANTHER" id="PTHR23282:SF142">
    <property type="entry name" value="MAM DOMAIN-CONTAINING PROTEIN"/>
    <property type="match status" value="1"/>
</dbReference>
<dbReference type="SUPFAM" id="SSF49899">
    <property type="entry name" value="Concanavalin A-like lectins/glucanases"/>
    <property type="match status" value="1"/>
</dbReference>
<dbReference type="AlphaFoldDB" id="A0A820QLC4"/>
<dbReference type="PANTHER" id="PTHR23282">
    <property type="entry name" value="APICAL ENDOSOMAL GLYCOPROTEIN PRECURSOR"/>
    <property type="match status" value="1"/>
</dbReference>
<feature type="non-terminal residue" evidence="2">
    <location>
        <position position="1"/>
    </location>
</feature>